<organism evidence="1 2">
    <name type="scientific">Pocillopora damicornis</name>
    <name type="common">Cauliflower coral</name>
    <name type="synonym">Millepora damicornis</name>
    <dbReference type="NCBI Taxonomy" id="46731"/>
    <lineage>
        <taxon>Eukaryota</taxon>
        <taxon>Metazoa</taxon>
        <taxon>Cnidaria</taxon>
        <taxon>Anthozoa</taxon>
        <taxon>Hexacorallia</taxon>
        <taxon>Scleractinia</taxon>
        <taxon>Astrocoeniina</taxon>
        <taxon>Pocilloporidae</taxon>
        <taxon>Pocillopora</taxon>
    </lineage>
</organism>
<comment type="caution">
    <text evidence="1">The sequence shown here is derived from an EMBL/GenBank/DDBJ whole genome shotgun (WGS) entry which is preliminary data.</text>
</comment>
<proteinExistence type="predicted"/>
<dbReference type="EMBL" id="RCHS01001413">
    <property type="protein sequence ID" value="RMX53831.1"/>
    <property type="molecule type" value="Genomic_DNA"/>
</dbReference>
<protein>
    <submittedName>
        <fullName evidence="1">Uncharacterized protein</fullName>
    </submittedName>
</protein>
<accession>A0A3M6UJI6</accession>
<evidence type="ECO:0000313" key="1">
    <source>
        <dbReference type="EMBL" id="RMX53831.1"/>
    </source>
</evidence>
<reference evidence="1 2" key="1">
    <citation type="journal article" date="2018" name="Sci. Rep.">
        <title>Comparative analysis of the Pocillopora damicornis genome highlights role of immune system in coral evolution.</title>
        <authorList>
            <person name="Cunning R."/>
            <person name="Bay R.A."/>
            <person name="Gillette P."/>
            <person name="Baker A.C."/>
            <person name="Traylor-Knowles N."/>
        </authorList>
    </citation>
    <scope>NUCLEOTIDE SEQUENCE [LARGE SCALE GENOMIC DNA]</scope>
    <source>
        <strain evidence="1">RSMAS</strain>
        <tissue evidence="1">Whole animal</tissue>
    </source>
</reference>
<sequence length="175" mass="19391">MDLRLLWFRFTSTCDLSEKLAPPTQPIRCRGTPFNCELFWLDETPEHNTPSYQVFNVPGTRQTMVSQAGLSPNGVNFLIVSTGHTLEIIKKETKTCKLIEIEARQRSTKTVKERLLLKGTLLFGHVFGLTFNGEGVCQVLEEMKGCGHGITPGIGPMGLPASGFCTADTPFPWSM</sequence>
<dbReference type="Proteomes" id="UP000275408">
    <property type="component" value="Unassembled WGS sequence"/>
</dbReference>
<name>A0A3M6UJI6_POCDA</name>
<keyword evidence="2" id="KW-1185">Reference proteome</keyword>
<evidence type="ECO:0000313" key="2">
    <source>
        <dbReference type="Proteomes" id="UP000275408"/>
    </source>
</evidence>
<dbReference type="AlphaFoldDB" id="A0A3M6UJI6"/>
<gene>
    <name evidence="1" type="ORF">pdam_00000386</name>
</gene>